<protein>
    <submittedName>
        <fullName evidence="2">Uncharacterized protein</fullName>
    </submittedName>
</protein>
<accession>A0A6M3JQE3</accession>
<evidence type="ECO:0000313" key="2">
    <source>
        <dbReference type="EMBL" id="QJA72369.1"/>
    </source>
</evidence>
<feature type="region of interest" description="Disordered" evidence="1">
    <location>
        <begin position="1"/>
        <end position="20"/>
    </location>
</feature>
<dbReference type="EMBL" id="MT141946">
    <property type="protein sequence ID" value="QJA72369.1"/>
    <property type="molecule type" value="Genomic_DNA"/>
</dbReference>
<name>A0A6M3JQE3_9ZZZZ</name>
<organism evidence="2">
    <name type="scientific">viral metagenome</name>
    <dbReference type="NCBI Taxonomy" id="1070528"/>
    <lineage>
        <taxon>unclassified sequences</taxon>
        <taxon>metagenomes</taxon>
        <taxon>organismal metagenomes</taxon>
    </lineage>
</organism>
<reference evidence="2" key="1">
    <citation type="submission" date="2020-03" db="EMBL/GenBank/DDBJ databases">
        <title>The deep terrestrial virosphere.</title>
        <authorList>
            <person name="Holmfeldt K."/>
            <person name="Nilsson E."/>
            <person name="Simone D."/>
            <person name="Lopez-Fernandez M."/>
            <person name="Wu X."/>
            <person name="de Brujin I."/>
            <person name="Lundin D."/>
            <person name="Andersson A."/>
            <person name="Bertilsson S."/>
            <person name="Dopson M."/>
        </authorList>
    </citation>
    <scope>NUCLEOTIDE SEQUENCE</scope>
    <source>
        <strain evidence="2">MM415A02779</strain>
    </source>
</reference>
<proteinExistence type="predicted"/>
<dbReference type="AlphaFoldDB" id="A0A6M3JQE3"/>
<gene>
    <name evidence="2" type="ORF">MM415A02779_0006</name>
</gene>
<evidence type="ECO:0000256" key="1">
    <source>
        <dbReference type="SAM" id="MobiDB-lite"/>
    </source>
</evidence>
<sequence>MIKDFENYSKKQHLAGGQTQWQKRYDDGQSAWLVVDDRKITRQKVRDAFRDQEYRSAFPHDYL</sequence>